<comment type="caution">
    <text evidence="3">The sequence shown here is derived from an EMBL/GenBank/DDBJ whole genome shotgun (WGS) entry which is preliminary data.</text>
</comment>
<evidence type="ECO:0000256" key="1">
    <source>
        <dbReference type="SAM" id="MobiDB-lite"/>
    </source>
</evidence>
<evidence type="ECO:0000313" key="4">
    <source>
        <dbReference type="Proteomes" id="UP000638313"/>
    </source>
</evidence>
<dbReference type="Proteomes" id="UP000638313">
    <property type="component" value="Unassembled WGS sequence"/>
</dbReference>
<dbReference type="RefSeq" id="WP_190131958.1">
    <property type="nucleotide sequence ID" value="NZ_BNBD01000012.1"/>
</dbReference>
<evidence type="ECO:0000259" key="2">
    <source>
        <dbReference type="SMART" id="SM00507"/>
    </source>
</evidence>
<dbReference type="GO" id="GO:0003676">
    <property type="term" value="F:nucleic acid binding"/>
    <property type="evidence" value="ECO:0007669"/>
    <property type="project" value="InterPro"/>
</dbReference>
<dbReference type="GO" id="GO:0004519">
    <property type="term" value="F:endonuclease activity"/>
    <property type="evidence" value="ECO:0007669"/>
    <property type="project" value="InterPro"/>
</dbReference>
<feature type="compositionally biased region" description="Basic and acidic residues" evidence="1">
    <location>
        <begin position="52"/>
        <end position="62"/>
    </location>
</feature>
<reference evidence="3" key="2">
    <citation type="submission" date="2020-09" db="EMBL/GenBank/DDBJ databases">
        <authorList>
            <person name="Sun Q."/>
            <person name="Ohkuma M."/>
        </authorList>
    </citation>
    <scope>NUCLEOTIDE SEQUENCE</scope>
    <source>
        <strain evidence="3">JCM 4059</strain>
    </source>
</reference>
<dbReference type="InterPro" id="IPR002711">
    <property type="entry name" value="HNH"/>
</dbReference>
<gene>
    <name evidence="3" type="ORF">GCM10010218_50030</name>
</gene>
<dbReference type="EMBL" id="BNBD01000012">
    <property type="protein sequence ID" value="GHF62544.1"/>
    <property type="molecule type" value="Genomic_DNA"/>
</dbReference>
<dbReference type="CDD" id="cd00085">
    <property type="entry name" value="HNHc"/>
    <property type="match status" value="1"/>
</dbReference>
<keyword evidence="4" id="KW-1185">Reference proteome</keyword>
<name>A0A919EF66_9ACTN</name>
<dbReference type="SMART" id="SM00507">
    <property type="entry name" value="HNHc"/>
    <property type="match status" value="1"/>
</dbReference>
<dbReference type="GO" id="GO:0008270">
    <property type="term" value="F:zinc ion binding"/>
    <property type="evidence" value="ECO:0007669"/>
    <property type="project" value="InterPro"/>
</dbReference>
<feature type="domain" description="HNH nuclease" evidence="2">
    <location>
        <begin position="357"/>
        <end position="415"/>
    </location>
</feature>
<protein>
    <recommendedName>
        <fullName evidence="2">HNH nuclease domain-containing protein</fullName>
    </recommendedName>
</protein>
<proteinExistence type="predicted"/>
<accession>A0A919EF66</accession>
<sequence>MDHALTTDEADSTSSEPSGRPCVICGTTMEYWRPRSQKYCSDPCRAAAAKKQRAERPKDAPKTRRTTPALTPGPPPVPDLARTREVAGDSYWSPILAAAERATGGEPCRVCAEPISAKAHWSFRDRHVCSDRCNSTLKRRTKTRIGRGEIDLASIPGMGTRAAAKEEQRARFGQERQPSVFRTRAADADFPYEFYGLGPIPGDVVERHGSITTYATATSVGADWLVDLVRANSEDDVEPILAIHEQTGALLAYTGRTLWWTSVPGQEHPLVQQQSFQGDDGRRWVWQNELIRDVDENGTTYDWEAWVCVAERIPPLWTPAYTARSEKQRRSTRARNSYQARMRGYGVLNADATQVDPQDIYERDQWTCQVCCKAINPAVEWPDPWSATLDHIKPVSLAGEHVPENLQAAHWVCNIRKGDAWGPGEAHTKAGVRGTFQGQG</sequence>
<dbReference type="InterPro" id="IPR003615">
    <property type="entry name" value="HNH_nuc"/>
</dbReference>
<dbReference type="Gene3D" id="1.10.30.50">
    <property type="match status" value="1"/>
</dbReference>
<evidence type="ECO:0000313" key="3">
    <source>
        <dbReference type="EMBL" id="GHF62544.1"/>
    </source>
</evidence>
<dbReference type="Pfam" id="PF01844">
    <property type="entry name" value="HNH"/>
    <property type="match status" value="1"/>
</dbReference>
<reference evidence="3" key="1">
    <citation type="journal article" date="2014" name="Int. J. Syst. Evol. Microbiol.">
        <title>Complete genome sequence of Corynebacterium casei LMG S-19264T (=DSM 44701T), isolated from a smear-ripened cheese.</title>
        <authorList>
            <consortium name="US DOE Joint Genome Institute (JGI-PGF)"/>
            <person name="Walter F."/>
            <person name="Albersmeier A."/>
            <person name="Kalinowski J."/>
            <person name="Ruckert C."/>
        </authorList>
    </citation>
    <scope>NUCLEOTIDE SEQUENCE</scope>
    <source>
        <strain evidence="3">JCM 4059</strain>
    </source>
</reference>
<feature type="region of interest" description="Disordered" evidence="1">
    <location>
        <begin position="50"/>
        <end position="79"/>
    </location>
</feature>
<organism evidence="3 4">
    <name type="scientific">Streptomyces mashuensis</name>
    <dbReference type="NCBI Taxonomy" id="33904"/>
    <lineage>
        <taxon>Bacteria</taxon>
        <taxon>Bacillati</taxon>
        <taxon>Actinomycetota</taxon>
        <taxon>Actinomycetes</taxon>
        <taxon>Kitasatosporales</taxon>
        <taxon>Streptomycetaceae</taxon>
        <taxon>Streptomyces</taxon>
    </lineage>
</organism>
<dbReference type="AlphaFoldDB" id="A0A919EF66"/>